<sequence>MARPMHYSTLHTSPQRVHLTLGVMNLTPESLQTALDLHRLLTLLPFPATPLMIILDTLDVLKRESRCDAHVLWVGPSQPEPLFSQINEIFPQRSFHHQHVRPKTKRLRPFDYSAIIRQTCVLECFGAQKATRPFVMVEYRQFIAAPGGSNAPLSTTP</sequence>
<dbReference type="Gene3D" id="3.90.1140.10">
    <property type="entry name" value="Cyclic phosphodiesterase"/>
    <property type="match status" value="1"/>
</dbReference>
<name>A0AA39UQE1_9AGAR</name>
<organism evidence="1 2">
    <name type="scientific">Armillaria luteobubalina</name>
    <dbReference type="NCBI Taxonomy" id="153913"/>
    <lineage>
        <taxon>Eukaryota</taxon>
        <taxon>Fungi</taxon>
        <taxon>Dikarya</taxon>
        <taxon>Basidiomycota</taxon>
        <taxon>Agaricomycotina</taxon>
        <taxon>Agaricomycetes</taxon>
        <taxon>Agaricomycetidae</taxon>
        <taxon>Agaricales</taxon>
        <taxon>Marasmiineae</taxon>
        <taxon>Physalacriaceae</taxon>
        <taxon>Armillaria</taxon>
    </lineage>
</organism>
<evidence type="ECO:0000313" key="2">
    <source>
        <dbReference type="Proteomes" id="UP001175228"/>
    </source>
</evidence>
<keyword evidence="2" id="KW-1185">Reference proteome</keyword>
<proteinExistence type="predicted"/>
<dbReference type="EMBL" id="JAUEPU010000011">
    <property type="protein sequence ID" value="KAK0498163.1"/>
    <property type="molecule type" value="Genomic_DNA"/>
</dbReference>
<evidence type="ECO:0000313" key="1">
    <source>
        <dbReference type="EMBL" id="KAK0498163.1"/>
    </source>
</evidence>
<dbReference type="Proteomes" id="UP001175228">
    <property type="component" value="Unassembled WGS sequence"/>
</dbReference>
<reference evidence="1" key="1">
    <citation type="submission" date="2023-06" db="EMBL/GenBank/DDBJ databases">
        <authorList>
            <consortium name="Lawrence Berkeley National Laboratory"/>
            <person name="Ahrendt S."/>
            <person name="Sahu N."/>
            <person name="Indic B."/>
            <person name="Wong-Bajracharya J."/>
            <person name="Merenyi Z."/>
            <person name="Ke H.-M."/>
            <person name="Monk M."/>
            <person name="Kocsube S."/>
            <person name="Drula E."/>
            <person name="Lipzen A."/>
            <person name="Balint B."/>
            <person name="Henrissat B."/>
            <person name="Andreopoulos B."/>
            <person name="Martin F.M."/>
            <person name="Harder C.B."/>
            <person name="Rigling D."/>
            <person name="Ford K.L."/>
            <person name="Foster G.D."/>
            <person name="Pangilinan J."/>
            <person name="Papanicolaou A."/>
            <person name="Barry K."/>
            <person name="LaButti K."/>
            <person name="Viragh M."/>
            <person name="Koriabine M."/>
            <person name="Yan M."/>
            <person name="Riley R."/>
            <person name="Champramary S."/>
            <person name="Plett K.L."/>
            <person name="Tsai I.J."/>
            <person name="Slot J."/>
            <person name="Sipos G."/>
            <person name="Plett J."/>
            <person name="Nagy L.G."/>
            <person name="Grigoriev I.V."/>
        </authorList>
    </citation>
    <scope>NUCLEOTIDE SEQUENCE</scope>
    <source>
        <strain evidence="1">HWK02</strain>
    </source>
</reference>
<accession>A0AA39UQE1</accession>
<dbReference type="AlphaFoldDB" id="A0AA39UQE1"/>
<gene>
    <name evidence="1" type="ORF">EDD18DRAFT_1103764</name>
</gene>
<comment type="caution">
    <text evidence="1">The sequence shown here is derived from an EMBL/GenBank/DDBJ whole genome shotgun (WGS) entry which is preliminary data.</text>
</comment>
<protein>
    <submittedName>
        <fullName evidence="1">Uncharacterized protein</fullName>
    </submittedName>
</protein>